<organism evidence="1 2">
    <name type="scientific">Allomyces macrogynus (strain ATCC 38327)</name>
    <name type="common">Allomyces javanicus var. macrogynus</name>
    <dbReference type="NCBI Taxonomy" id="578462"/>
    <lineage>
        <taxon>Eukaryota</taxon>
        <taxon>Fungi</taxon>
        <taxon>Fungi incertae sedis</taxon>
        <taxon>Blastocladiomycota</taxon>
        <taxon>Blastocladiomycetes</taxon>
        <taxon>Blastocladiales</taxon>
        <taxon>Blastocladiaceae</taxon>
        <taxon>Allomyces</taxon>
    </lineage>
</organism>
<reference evidence="2" key="2">
    <citation type="submission" date="2009-11" db="EMBL/GenBank/DDBJ databases">
        <title>The Genome Sequence of Allomyces macrogynus strain ATCC 38327.</title>
        <authorList>
            <consortium name="The Broad Institute Genome Sequencing Platform"/>
            <person name="Russ C."/>
            <person name="Cuomo C."/>
            <person name="Shea T."/>
            <person name="Young S.K."/>
            <person name="Zeng Q."/>
            <person name="Koehrsen M."/>
            <person name="Haas B."/>
            <person name="Borodovsky M."/>
            <person name="Guigo R."/>
            <person name="Alvarado L."/>
            <person name="Berlin A."/>
            <person name="Borenstein D."/>
            <person name="Chen Z."/>
            <person name="Engels R."/>
            <person name="Freedman E."/>
            <person name="Gellesch M."/>
            <person name="Goldberg J."/>
            <person name="Griggs A."/>
            <person name="Gujja S."/>
            <person name="Heiman D."/>
            <person name="Hepburn T."/>
            <person name="Howarth C."/>
            <person name="Jen D."/>
            <person name="Larson L."/>
            <person name="Lewis B."/>
            <person name="Mehta T."/>
            <person name="Park D."/>
            <person name="Pearson M."/>
            <person name="Roberts A."/>
            <person name="Saif S."/>
            <person name="Shenoy N."/>
            <person name="Sisk P."/>
            <person name="Stolte C."/>
            <person name="Sykes S."/>
            <person name="Walk T."/>
            <person name="White J."/>
            <person name="Yandava C."/>
            <person name="Burger G."/>
            <person name="Gray M.W."/>
            <person name="Holland P.W.H."/>
            <person name="King N."/>
            <person name="Lang F.B.F."/>
            <person name="Roger A.J."/>
            <person name="Ruiz-Trillo I."/>
            <person name="Lander E."/>
            <person name="Nusbaum C."/>
        </authorList>
    </citation>
    <scope>NUCLEOTIDE SEQUENCE [LARGE SCALE GENOMIC DNA]</scope>
    <source>
        <strain evidence="2">ATCC 38327</strain>
    </source>
</reference>
<gene>
    <name evidence="1" type="ORF">AMAG_06147</name>
</gene>
<sequence>MPAAKIYKRGRGKNGLEVSPINTSYRVLSLTFRPSKRVNMTVSDSPVTVSCLASDRANKITIVNDTSASLDVFVSKYSGGSDEWFSLARGASDTWQRGSGLWEAVVVRQDSKRMGLYVQSGSQVTVHCVNRDNKGIHVAQGNGKNENHISVLNYSSVPVQVYVTKYSNDRGSDEWFQLGTQTSDSWARPGWEMVVVKSPLGEARTGAYARAGDLVVFNG</sequence>
<keyword evidence="2" id="KW-1185">Reference proteome</keyword>
<dbReference type="EMBL" id="GG745336">
    <property type="protein sequence ID" value="KNE60790.1"/>
    <property type="molecule type" value="Genomic_DNA"/>
</dbReference>
<protein>
    <submittedName>
        <fullName evidence="1">Uncharacterized protein</fullName>
    </submittedName>
</protein>
<evidence type="ECO:0000313" key="2">
    <source>
        <dbReference type="Proteomes" id="UP000054350"/>
    </source>
</evidence>
<evidence type="ECO:0000313" key="1">
    <source>
        <dbReference type="EMBL" id="KNE60790.1"/>
    </source>
</evidence>
<dbReference type="AlphaFoldDB" id="A0A0L0SEH3"/>
<reference evidence="1 2" key="1">
    <citation type="submission" date="2009-11" db="EMBL/GenBank/DDBJ databases">
        <title>Annotation of Allomyces macrogynus ATCC 38327.</title>
        <authorList>
            <consortium name="The Broad Institute Genome Sequencing Platform"/>
            <person name="Russ C."/>
            <person name="Cuomo C."/>
            <person name="Burger G."/>
            <person name="Gray M.W."/>
            <person name="Holland P.W.H."/>
            <person name="King N."/>
            <person name="Lang F.B.F."/>
            <person name="Roger A.J."/>
            <person name="Ruiz-Trillo I."/>
            <person name="Young S.K."/>
            <person name="Zeng Q."/>
            <person name="Gargeya S."/>
            <person name="Fitzgerald M."/>
            <person name="Haas B."/>
            <person name="Abouelleil A."/>
            <person name="Alvarado L."/>
            <person name="Arachchi H.M."/>
            <person name="Berlin A."/>
            <person name="Chapman S.B."/>
            <person name="Gearin G."/>
            <person name="Goldberg J."/>
            <person name="Griggs A."/>
            <person name="Gujja S."/>
            <person name="Hansen M."/>
            <person name="Heiman D."/>
            <person name="Howarth C."/>
            <person name="Larimer J."/>
            <person name="Lui A."/>
            <person name="MacDonald P.J.P."/>
            <person name="McCowen C."/>
            <person name="Montmayeur A."/>
            <person name="Murphy C."/>
            <person name="Neiman D."/>
            <person name="Pearson M."/>
            <person name="Priest M."/>
            <person name="Roberts A."/>
            <person name="Saif S."/>
            <person name="Shea T."/>
            <person name="Sisk P."/>
            <person name="Stolte C."/>
            <person name="Sykes S."/>
            <person name="Wortman J."/>
            <person name="Nusbaum C."/>
            <person name="Birren B."/>
        </authorList>
    </citation>
    <scope>NUCLEOTIDE SEQUENCE [LARGE SCALE GENOMIC DNA]</scope>
    <source>
        <strain evidence="1 2">ATCC 38327</strain>
    </source>
</reference>
<dbReference type="VEuPathDB" id="FungiDB:AMAG_06147"/>
<accession>A0A0L0SEH3</accession>
<name>A0A0L0SEH3_ALLM3</name>
<dbReference type="eggNOG" id="ENOG502SX1W">
    <property type="taxonomic scope" value="Eukaryota"/>
</dbReference>
<proteinExistence type="predicted"/>
<dbReference type="OrthoDB" id="2822793at2759"/>
<dbReference type="OMA" id="CFTANRE"/>
<dbReference type="Proteomes" id="UP000054350">
    <property type="component" value="Unassembled WGS sequence"/>
</dbReference>